<evidence type="ECO:0000313" key="3">
    <source>
        <dbReference type="EMBL" id="KKQ36183.1"/>
    </source>
</evidence>
<dbReference type="NCBIfam" id="TIGR02727">
    <property type="entry name" value="MTHFS_bact"/>
    <property type="match status" value="1"/>
</dbReference>
<dbReference type="EC" id="6.3.3.2" evidence="2"/>
<keyword evidence="2" id="KW-0460">Magnesium</keyword>
<dbReference type="GO" id="GO:0005524">
    <property type="term" value="F:ATP binding"/>
    <property type="evidence" value="ECO:0007669"/>
    <property type="project" value="UniProtKB-KW"/>
</dbReference>
<dbReference type="Gene3D" id="3.40.50.10420">
    <property type="entry name" value="NagB/RpiA/CoA transferase-like"/>
    <property type="match status" value="1"/>
</dbReference>
<comment type="caution">
    <text evidence="3">The sequence shown here is derived from an EMBL/GenBank/DDBJ whole genome shotgun (WGS) entry which is preliminary data.</text>
</comment>
<dbReference type="Pfam" id="PF01812">
    <property type="entry name" value="5-FTHF_cyc-lig"/>
    <property type="match status" value="1"/>
</dbReference>
<gene>
    <name evidence="3" type="ORF">US52_C0006G0013</name>
</gene>
<dbReference type="PIRSF" id="PIRSF006806">
    <property type="entry name" value="FTHF_cligase"/>
    <property type="match status" value="1"/>
</dbReference>
<dbReference type="GO" id="GO:0046872">
    <property type="term" value="F:metal ion binding"/>
    <property type="evidence" value="ECO:0007669"/>
    <property type="project" value="UniProtKB-KW"/>
</dbReference>
<evidence type="ECO:0000256" key="2">
    <source>
        <dbReference type="RuleBase" id="RU361279"/>
    </source>
</evidence>
<comment type="cofactor">
    <cofactor evidence="2">
        <name>Mg(2+)</name>
        <dbReference type="ChEBI" id="CHEBI:18420"/>
    </cofactor>
</comment>
<keyword evidence="1 2" id="KW-0547">Nucleotide-binding</keyword>
<dbReference type="PANTHER" id="PTHR23407:SF11">
    <property type="entry name" value="CHROMOSOME UNDETERMINED SCAFFOLD_24, WHOLE GENOME SHOTGUN SEQUENCE"/>
    <property type="match status" value="1"/>
</dbReference>
<accession>A0A0G0GZ13</accession>
<comment type="similarity">
    <text evidence="2">Belongs to the 5-formyltetrahydrofolate cyclo-ligase family.</text>
</comment>
<dbReference type="GO" id="GO:0035999">
    <property type="term" value="P:tetrahydrofolate interconversion"/>
    <property type="evidence" value="ECO:0007669"/>
    <property type="project" value="TreeGrafter"/>
</dbReference>
<dbReference type="InterPro" id="IPR002698">
    <property type="entry name" value="FTHF_cligase"/>
</dbReference>
<dbReference type="InterPro" id="IPR024185">
    <property type="entry name" value="FTHF_cligase-like_sf"/>
</dbReference>
<dbReference type="Proteomes" id="UP000034852">
    <property type="component" value="Unassembled WGS sequence"/>
</dbReference>
<feature type="binding site" evidence="1">
    <location>
        <position position="52"/>
    </location>
    <ligand>
        <name>substrate</name>
    </ligand>
</feature>
<dbReference type="PANTHER" id="PTHR23407">
    <property type="entry name" value="ATPASE INHIBITOR/5-FORMYLTETRAHYDROFOLATE CYCLO-LIGASE"/>
    <property type="match status" value="1"/>
</dbReference>
<dbReference type="GO" id="GO:0009396">
    <property type="term" value="P:folic acid-containing compound biosynthetic process"/>
    <property type="evidence" value="ECO:0007669"/>
    <property type="project" value="TreeGrafter"/>
</dbReference>
<dbReference type="EMBL" id="LBTH01000006">
    <property type="protein sequence ID" value="KKQ36183.1"/>
    <property type="molecule type" value="Genomic_DNA"/>
</dbReference>
<dbReference type="PATRIC" id="fig|1619087.5.peg.85"/>
<keyword evidence="2" id="KW-0479">Metal-binding</keyword>
<evidence type="ECO:0000313" key="4">
    <source>
        <dbReference type="Proteomes" id="UP000034852"/>
    </source>
</evidence>
<evidence type="ECO:0000256" key="1">
    <source>
        <dbReference type="PIRSR" id="PIRSR006806-1"/>
    </source>
</evidence>
<comment type="catalytic activity">
    <reaction evidence="2">
        <text>(6S)-5-formyl-5,6,7,8-tetrahydrofolate + ATP = (6R)-5,10-methenyltetrahydrofolate + ADP + phosphate</text>
        <dbReference type="Rhea" id="RHEA:10488"/>
        <dbReference type="ChEBI" id="CHEBI:30616"/>
        <dbReference type="ChEBI" id="CHEBI:43474"/>
        <dbReference type="ChEBI" id="CHEBI:57455"/>
        <dbReference type="ChEBI" id="CHEBI:57457"/>
        <dbReference type="ChEBI" id="CHEBI:456216"/>
        <dbReference type="EC" id="6.3.3.2"/>
    </reaction>
</comment>
<protein>
    <recommendedName>
        <fullName evidence="2">5-formyltetrahydrofolate cyclo-ligase</fullName>
        <ecNumber evidence="2">6.3.3.2</ecNumber>
    </recommendedName>
</protein>
<dbReference type="GO" id="GO:0030272">
    <property type="term" value="F:5-formyltetrahydrofolate cyclo-ligase activity"/>
    <property type="evidence" value="ECO:0007669"/>
    <property type="project" value="UniProtKB-EC"/>
</dbReference>
<organism evidence="3 4">
    <name type="scientific">candidate division WS6 bacterium GW2011_GWA2_37_6</name>
    <dbReference type="NCBI Taxonomy" id="1619087"/>
    <lineage>
        <taxon>Bacteria</taxon>
        <taxon>Candidatus Dojkabacteria</taxon>
    </lineage>
</organism>
<dbReference type="SUPFAM" id="SSF100950">
    <property type="entry name" value="NagB/RpiA/CoA transferase-like"/>
    <property type="match status" value="1"/>
</dbReference>
<keyword evidence="1 2" id="KW-0067">ATP-binding</keyword>
<proteinExistence type="inferred from homology"/>
<dbReference type="AlphaFoldDB" id="A0A0G0GZ13"/>
<feature type="binding site" evidence="1">
    <location>
        <begin position="3"/>
        <end position="7"/>
    </location>
    <ligand>
        <name>ATP</name>
        <dbReference type="ChEBI" id="CHEBI:30616"/>
    </ligand>
</feature>
<feature type="binding site" evidence="1">
    <location>
        <position position="59"/>
    </location>
    <ligand>
        <name>substrate</name>
    </ligand>
</feature>
<sequence>MKKAQIRTLKKQQRKALSNSSVTMAGEKISEKFFSTFDFDYLDRIKSVHAYLPITKNNEVDTTLVIERIWEEHPNVEIYVPYIDDISDSMNSDELVGMKLTSFDGLEKNKFGILQPNKAKSLLKDIHKIDIILVPLLAFDLQGHRLGYGSGYYDRLLSKVREGTLKVGLGYEISRYNGALPNGHNDIKLDYVITEERVYEF</sequence>
<keyword evidence="3" id="KW-0436">Ligase</keyword>
<name>A0A0G0GZ13_9BACT</name>
<feature type="binding site" evidence="1">
    <location>
        <begin position="145"/>
        <end position="153"/>
    </location>
    <ligand>
        <name>ATP</name>
        <dbReference type="ChEBI" id="CHEBI:30616"/>
    </ligand>
</feature>
<dbReference type="InterPro" id="IPR037171">
    <property type="entry name" value="NagB/RpiA_transferase-like"/>
</dbReference>
<reference evidence="3 4" key="1">
    <citation type="journal article" date="2015" name="Nature">
        <title>rRNA introns, odd ribosomes, and small enigmatic genomes across a large radiation of phyla.</title>
        <authorList>
            <person name="Brown C.T."/>
            <person name="Hug L.A."/>
            <person name="Thomas B.C."/>
            <person name="Sharon I."/>
            <person name="Castelle C.J."/>
            <person name="Singh A."/>
            <person name="Wilkins M.J."/>
            <person name="Williams K.H."/>
            <person name="Banfield J.F."/>
        </authorList>
    </citation>
    <scope>NUCLEOTIDE SEQUENCE [LARGE SCALE GENOMIC DNA]</scope>
</reference>